<evidence type="ECO:0000256" key="11">
    <source>
        <dbReference type="RuleBase" id="RU000679"/>
    </source>
</evidence>
<evidence type="ECO:0000313" key="12">
    <source>
        <dbReference type="EnsemblMetazoa" id="BGLB033171-PA"/>
    </source>
</evidence>
<dbReference type="GO" id="GO:0015280">
    <property type="term" value="F:ligand-gated sodium channel activity"/>
    <property type="evidence" value="ECO:0007669"/>
    <property type="project" value="TreeGrafter"/>
</dbReference>
<keyword evidence="6" id="KW-0915">Sodium</keyword>
<organism evidence="12 13">
    <name type="scientific">Biomphalaria glabrata</name>
    <name type="common">Bloodfluke planorb</name>
    <name type="synonym">Freshwater snail</name>
    <dbReference type="NCBI Taxonomy" id="6526"/>
    <lineage>
        <taxon>Eukaryota</taxon>
        <taxon>Metazoa</taxon>
        <taxon>Spiralia</taxon>
        <taxon>Lophotrochozoa</taxon>
        <taxon>Mollusca</taxon>
        <taxon>Gastropoda</taxon>
        <taxon>Heterobranchia</taxon>
        <taxon>Euthyneura</taxon>
        <taxon>Panpulmonata</taxon>
        <taxon>Hygrophila</taxon>
        <taxon>Lymnaeoidea</taxon>
        <taxon>Planorbidae</taxon>
        <taxon>Biomphalaria</taxon>
    </lineage>
</organism>
<reference evidence="12" key="1">
    <citation type="submission" date="2020-05" db="UniProtKB">
        <authorList>
            <consortium name="EnsemblMetazoa"/>
        </authorList>
    </citation>
    <scope>IDENTIFICATION</scope>
    <source>
        <strain evidence="12">BB02</strain>
    </source>
</reference>
<protein>
    <submittedName>
        <fullName evidence="12">Uncharacterized protein</fullName>
    </submittedName>
</protein>
<dbReference type="KEGG" id="bgt:106064790"/>
<keyword evidence="5" id="KW-1133">Transmembrane helix</keyword>
<dbReference type="VEuPathDB" id="VectorBase:BGLB033171"/>
<comment type="similarity">
    <text evidence="11">Belongs to the amiloride-sensitive sodium channel (TC 1.A.6) family.</text>
</comment>
<accession>A0A2C9LNP1</accession>
<dbReference type="AlphaFoldDB" id="A0A2C9LNP1"/>
<name>A0A2C9LNP1_BIOGL</name>
<keyword evidence="4 11" id="KW-0812">Transmembrane</keyword>
<evidence type="ECO:0000256" key="2">
    <source>
        <dbReference type="ARBA" id="ARBA00022448"/>
    </source>
</evidence>
<dbReference type="VEuPathDB" id="VectorBase:BGLAX_029881"/>
<evidence type="ECO:0000256" key="8">
    <source>
        <dbReference type="ARBA" id="ARBA00023136"/>
    </source>
</evidence>
<evidence type="ECO:0000256" key="1">
    <source>
        <dbReference type="ARBA" id="ARBA00004141"/>
    </source>
</evidence>
<keyword evidence="7 11" id="KW-0406">Ion transport</keyword>
<evidence type="ECO:0000256" key="9">
    <source>
        <dbReference type="ARBA" id="ARBA00023201"/>
    </source>
</evidence>
<dbReference type="PANTHER" id="PTHR11690:SF248">
    <property type="entry name" value="PICKPOCKET 17, ISOFORM A"/>
    <property type="match status" value="1"/>
</dbReference>
<evidence type="ECO:0000313" key="13">
    <source>
        <dbReference type="Proteomes" id="UP000076420"/>
    </source>
</evidence>
<evidence type="ECO:0000256" key="7">
    <source>
        <dbReference type="ARBA" id="ARBA00023065"/>
    </source>
</evidence>
<evidence type="ECO:0000256" key="4">
    <source>
        <dbReference type="ARBA" id="ARBA00022692"/>
    </source>
</evidence>
<dbReference type="Gene3D" id="2.60.470.10">
    <property type="entry name" value="Acid-sensing ion channels like domains"/>
    <property type="match status" value="1"/>
</dbReference>
<evidence type="ECO:0000256" key="10">
    <source>
        <dbReference type="ARBA" id="ARBA00023303"/>
    </source>
</evidence>
<comment type="subcellular location">
    <subcellularLocation>
        <location evidence="1">Membrane</location>
        <topology evidence="1">Multi-pass membrane protein</topology>
    </subcellularLocation>
</comment>
<dbReference type="PANTHER" id="PTHR11690">
    <property type="entry name" value="AMILORIDE-SENSITIVE SODIUM CHANNEL-RELATED"/>
    <property type="match status" value="1"/>
</dbReference>
<dbReference type="EnsemblMetazoa" id="BGLB033171-RA">
    <property type="protein sequence ID" value="BGLB033171-PA"/>
    <property type="gene ID" value="BGLB033171"/>
</dbReference>
<keyword evidence="3 11" id="KW-0894">Sodium channel</keyword>
<evidence type="ECO:0000256" key="5">
    <source>
        <dbReference type="ARBA" id="ARBA00022989"/>
    </source>
</evidence>
<keyword evidence="10 11" id="KW-0407">Ion channel</keyword>
<dbReference type="Proteomes" id="UP000076420">
    <property type="component" value="Unassembled WGS sequence"/>
</dbReference>
<evidence type="ECO:0000256" key="6">
    <source>
        <dbReference type="ARBA" id="ARBA00023053"/>
    </source>
</evidence>
<sequence>MSCFTFNADLTNIRYANRVGSDSGLSLKINLGHFLPGQRTAGVKIILHDSTEFPNTFNRGILVAPNTTAYISLDKKSPSTCPYLTKLMVLSTVSTTCKMAASLGPSSIVGPATPGA</sequence>
<keyword evidence="8" id="KW-0472">Membrane</keyword>
<gene>
    <name evidence="12" type="primary">106064790</name>
</gene>
<dbReference type="Pfam" id="PF00858">
    <property type="entry name" value="ASC"/>
    <property type="match status" value="1"/>
</dbReference>
<keyword evidence="2 11" id="KW-0813">Transport</keyword>
<dbReference type="InterPro" id="IPR001873">
    <property type="entry name" value="ENaC"/>
</dbReference>
<proteinExistence type="inferred from homology"/>
<dbReference type="GO" id="GO:0005886">
    <property type="term" value="C:plasma membrane"/>
    <property type="evidence" value="ECO:0007669"/>
    <property type="project" value="TreeGrafter"/>
</dbReference>
<evidence type="ECO:0000256" key="3">
    <source>
        <dbReference type="ARBA" id="ARBA00022461"/>
    </source>
</evidence>
<keyword evidence="9 11" id="KW-0739">Sodium transport</keyword>